<evidence type="ECO:0000256" key="1">
    <source>
        <dbReference type="SAM" id="Phobius"/>
    </source>
</evidence>
<dbReference type="EMBL" id="AP024685">
    <property type="protein sequence ID" value="BCX30960.1"/>
    <property type="molecule type" value="Genomic_DNA"/>
</dbReference>
<organism evidence="2 3">
    <name type="scientific">Latilactobacillus curvatus</name>
    <name type="common">Lactobacillus curvatus</name>
    <dbReference type="NCBI Taxonomy" id="28038"/>
    <lineage>
        <taxon>Bacteria</taxon>
        <taxon>Bacillati</taxon>
        <taxon>Bacillota</taxon>
        <taxon>Bacilli</taxon>
        <taxon>Lactobacillales</taxon>
        <taxon>Lactobacillaceae</taxon>
        <taxon>Latilactobacillus</taxon>
    </lineage>
</organism>
<gene>
    <name evidence="2" type="ORF">LTWDN19_15270</name>
</gene>
<dbReference type="RefSeq" id="WP_146955060.1">
    <property type="nucleotide sequence ID" value="NZ_AP024685.1"/>
</dbReference>
<keyword evidence="1" id="KW-1133">Transmembrane helix</keyword>
<evidence type="ECO:0000313" key="2">
    <source>
        <dbReference type="EMBL" id="BCX30960.1"/>
    </source>
</evidence>
<feature type="transmembrane region" description="Helical" evidence="1">
    <location>
        <begin position="56"/>
        <end position="76"/>
    </location>
</feature>
<reference evidence="2 3" key="1">
    <citation type="submission" date="2021-05" db="EMBL/GenBank/DDBJ databases">
        <title>Complete Genome Sequence of Latilactobacillus sp. Strain WDN19, a High D-Aspartate-producing Lactic Acid Bacterium Isolated from a Japanese Pickle.</title>
        <authorList>
            <person name="Kajitani K."/>
            <person name="Takahashi S."/>
        </authorList>
    </citation>
    <scope>NUCLEOTIDE SEQUENCE [LARGE SCALE GENOMIC DNA]</scope>
    <source>
        <strain evidence="2 3">WDN19</strain>
    </source>
</reference>
<evidence type="ECO:0008006" key="4">
    <source>
        <dbReference type="Google" id="ProtNLM"/>
    </source>
</evidence>
<keyword evidence="1" id="KW-0472">Membrane</keyword>
<evidence type="ECO:0000313" key="3">
    <source>
        <dbReference type="Proteomes" id="UP000825100"/>
    </source>
</evidence>
<accession>A0ABM7QVG3</accession>
<sequence length="80" mass="8866">MSSPTTKATQFKIIFVLYSLLLGLLIGGIAAAFLALINFSTHLIWQVGYSHFNQPFYPLLVGLFGGLLVGLMRRYWGTLS</sequence>
<dbReference type="Proteomes" id="UP000825100">
    <property type="component" value="Chromosome"/>
</dbReference>
<keyword evidence="1" id="KW-0812">Transmembrane</keyword>
<proteinExistence type="predicted"/>
<dbReference type="InterPro" id="IPR014743">
    <property type="entry name" value="Cl-channel_core"/>
</dbReference>
<keyword evidence="3" id="KW-1185">Reference proteome</keyword>
<name>A0ABM7QVG3_LATCU</name>
<feature type="transmembrane region" description="Helical" evidence="1">
    <location>
        <begin position="12"/>
        <end position="36"/>
    </location>
</feature>
<dbReference type="SUPFAM" id="SSF81340">
    <property type="entry name" value="Clc chloride channel"/>
    <property type="match status" value="1"/>
</dbReference>
<protein>
    <recommendedName>
        <fullName evidence="4">Chloride channel protein</fullName>
    </recommendedName>
</protein>